<proteinExistence type="predicted"/>
<dbReference type="EMBL" id="ML119052">
    <property type="protein sequence ID" value="ROT41152.1"/>
    <property type="molecule type" value="Genomic_DNA"/>
</dbReference>
<name>A0A3N2Q333_SODAK</name>
<dbReference type="AlphaFoldDB" id="A0A3N2Q333"/>
<organism evidence="1 2">
    <name type="scientific">Sodiomyces alkalinus (strain CBS 110278 / VKM F-3762 / F11)</name>
    <name type="common">Alkaliphilic filamentous fungus</name>
    <dbReference type="NCBI Taxonomy" id="1314773"/>
    <lineage>
        <taxon>Eukaryota</taxon>
        <taxon>Fungi</taxon>
        <taxon>Dikarya</taxon>
        <taxon>Ascomycota</taxon>
        <taxon>Pezizomycotina</taxon>
        <taxon>Sordariomycetes</taxon>
        <taxon>Hypocreomycetidae</taxon>
        <taxon>Glomerellales</taxon>
        <taxon>Plectosphaerellaceae</taxon>
        <taxon>Sodiomyces</taxon>
    </lineage>
</organism>
<gene>
    <name evidence="1" type="ORF">SODALDRAFT_113104</name>
</gene>
<protein>
    <submittedName>
        <fullName evidence="1">Uncharacterized protein</fullName>
    </submittedName>
</protein>
<evidence type="ECO:0000313" key="2">
    <source>
        <dbReference type="Proteomes" id="UP000272025"/>
    </source>
</evidence>
<accession>A0A3N2Q333</accession>
<dbReference type="Proteomes" id="UP000272025">
    <property type="component" value="Unassembled WGS sequence"/>
</dbReference>
<keyword evidence="2" id="KW-1185">Reference proteome</keyword>
<sequence>MTSSSAAFVYGYGWMATINRVQLGFEVHLKLFRCGCGAISKRPRSCVPFYIECQLRSCFFPWPPNPTHQSGASVTSVSGAVSSGLETFNVPLEGSANTDVLSDARTALQSALNVPLMESRNPSRNSEPLPQSGETLIKCRCADLFDNTRALTAHPELLEENCLRARGRKVRVVFPFPVRTPSSRPAHSDTNYVCTGGYLTADRCDSIDCLSMDPIV</sequence>
<evidence type="ECO:0000313" key="1">
    <source>
        <dbReference type="EMBL" id="ROT41152.1"/>
    </source>
</evidence>
<dbReference type="RefSeq" id="XP_028468958.1">
    <property type="nucleotide sequence ID" value="XM_028606564.1"/>
</dbReference>
<dbReference type="GeneID" id="39575042"/>
<reference evidence="1 2" key="1">
    <citation type="journal article" date="2018" name="Mol. Ecol.">
        <title>The obligate alkalophilic soda-lake fungus Sodiomyces alkalinus has shifted to a protein diet.</title>
        <authorList>
            <person name="Grum-Grzhimaylo A.A."/>
            <person name="Falkoski D.L."/>
            <person name="van den Heuvel J."/>
            <person name="Valero-Jimenez C.A."/>
            <person name="Min B."/>
            <person name="Choi I.G."/>
            <person name="Lipzen A."/>
            <person name="Daum C.G."/>
            <person name="Aanen D.K."/>
            <person name="Tsang A."/>
            <person name="Henrissat B."/>
            <person name="Bilanenko E.N."/>
            <person name="de Vries R.P."/>
            <person name="van Kan J.A.L."/>
            <person name="Grigoriev I.V."/>
            <person name="Debets A.J.M."/>
        </authorList>
    </citation>
    <scope>NUCLEOTIDE SEQUENCE [LARGE SCALE GENOMIC DNA]</scope>
    <source>
        <strain evidence="1 2">F11</strain>
    </source>
</reference>